<keyword evidence="2" id="KW-0732">Signal</keyword>
<dbReference type="eggNOG" id="KOG2579">
    <property type="taxonomic scope" value="Eukaryota"/>
</dbReference>
<feature type="chain" id="PRO_5002934275" description="Fibrinogen C-terminal domain-containing protein" evidence="2">
    <location>
        <begin position="23"/>
        <end position="258"/>
    </location>
</feature>
<proteinExistence type="predicted"/>
<sequence length="258" mass="28485">MRLLRVFVVLTVLQWSVVTGEGRSDPFSLSLCRVWQECVRTAAVDDLSTYPELGTPQAICGDFVEMLEKHGVDCESLLPAGEDDRKDRTGGMLYGNGQSDDPDAPPSVKLGRTNYFEDCAQVHTAYVTLLGHVSSVGAGGYHTLRVGGYSGTAGDGFGTDQPTTSYRYQNGAKFSTRYFDQDASSVSSVAELHGGGWWYRGMAYSNLNGPYFRDTDLRSNNNGMGVLWYQFTDDFSYSLKKTKMMVRPTDFSTRLANN</sequence>
<gene>
    <name evidence="4" type="ORF">BRAFLDRAFT_65207</name>
</gene>
<dbReference type="InterPro" id="IPR014716">
    <property type="entry name" value="Fibrinogen_a/b/g_C_1"/>
</dbReference>
<dbReference type="SUPFAM" id="SSF56496">
    <property type="entry name" value="Fibrinogen C-terminal domain-like"/>
    <property type="match status" value="1"/>
</dbReference>
<dbReference type="InParanoid" id="C3Z338"/>
<dbReference type="InterPro" id="IPR050373">
    <property type="entry name" value="Fibrinogen_C-term_domain"/>
</dbReference>
<evidence type="ECO:0000256" key="2">
    <source>
        <dbReference type="SAM" id="SignalP"/>
    </source>
</evidence>
<dbReference type="Pfam" id="PF00147">
    <property type="entry name" value="Fibrinogen_C"/>
    <property type="match status" value="1"/>
</dbReference>
<evidence type="ECO:0000259" key="3">
    <source>
        <dbReference type="PROSITE" id="PS51406"/>
    </source>
</evidence>
<name>C3Z338_BRAFL</name>
<dbReference type="PANTHER" id="PTHR19143:SF394">
    <property type="entry name" value="ANGIOPOIETIN-RELATED PROTEIN 3-LIKE"/>
    <property type="match status" value="1"/>
</dbReference>
<dbReference type="InterPro" id="IPR036056">
    <property type="entry name" value="Fibrinogen-like_C"/>
</dbReference>
<dbReference type="PANTHER" id="PTHR19143">
    <property type="entry name" value="FIBRINOGEN/TENASCIN/ANGIOPOEITIN"/>
    <property type="match status" value="1"/>
</dbReference>
<accession>C3Z338</accession>
<dbReference type="STRING" id="7739.C3Z338"/>
<dbReference type="SMART" id="SM00186">
    <property type="entry name" value="FBG"/>
    <property type="match status" value="1"/>
</dbReference>
<feature type="region of interest" description="Disordered" evidence="1">
    <location>
        <begin position="78"/>
        <end position="105"/>
    </location>
</feature>
<dbReference type="Gene3D" id="3.90.215.10">
    <property type="entry name" value="Gamma Fibrinogen, chain A, domain 1"/>
    <property type="match status" value="1"/>
</dbReference>
<protein>
    <recommendedName>
        <fullName evidence="3">Fibrinogen C-terminal domain-containing protein</fullName>
    </recommendedName>
</protein>
<dbReference type="EMBL" id="GG666575">
    <property type="protein sequence ID" value="EEN53077.1"/>
    <property type="molecule type" value="Genomic_DNA"/>
</dbReference>
<feature type="domain" description="Fibrinogen C-terminal" evidence="3">
    <location>
        <begin position="143"/>
        <end position="250"/>
    </location>
</feature>
<organism>
    <name type="scientific">Branchiostoma floridae</name>
    <name type="common">Florida lancelet</name>
    <name type="synonym">Amphioxus</name>
    <dbReference type="NCBI Taxonomy" id="7739"/>
    <lineage>
        <taxon>Eukaryota</taxon>
        <taxon>Metazoa</taxon>
        <taxon>Chordata</taxon>
        <taxon>Cephalochordata</taxon>
        <taxon>Leptocardii</taxon>
        <taxon>Amphioxiformes</taxon>
        <taxon>Branchiostomatidae</taxon>
        <taxon>Branchiostoma</taxon>
    </lineage>
</organism>
<dbReference type="InterPro" id="IPR002181">
    <property type="entry name" value="Fibrinogen_a/b/g_C_dom"/>
</dbReference>
<dbReference type="PROSITE" id="PS51406">
    <property type="entry name" value="FIBRINOGEN_C_2"/>
    <property type="match status" value="1"/>
</dbReference>
<evidence type="ECO:0000313" key="4">
    <source>
        <dbReference type="EMBL" id="EEN53077.1"/>
    </source>
</evidence>
<feature type="signal peptide" evidence="2">
    <location>
        <begin position="1"/>
        <end position="22"/>
    </location>
</feature>
<reference evidence="4" key="1">
    <citation type="journal article" date="2008" name="Nature">
        <title>The amphioxus genome and the evolution of the chordate karyotype.</title>
        <authorList>
            <consortium name="US DOE Joint Genome Institute (JGI-PGF)"/>
            <person name="Putnam N.H."/>
            <person name="Butts T."/>
            <person name="Ferrier D.E.K."/>
            <person name="Furlong R.F."/>
            <person name="Hellsten U."/>
            <person name="Kawashima T."/>
            <person name="Robinson-Rechavi M."/>
            <person name="Shoguchi E."/>
            <person name="Terry A."/>
            <person name="Yu J.-K."/>
            <person name="Benito-Gutierrez E.L."/>
            <person name="Dubchak I."/>
            <person name="Garcia-Fernandez J."/>
            <person name="Gibson-Brown J.J."/>
            <person name="Grigoriev I.V."/>
            <person name="Horton A.C."/>
            <person name="de Jong P.J."/>
            <person name="Jurka J."/>
            <person name="Kapitonov V.V."/>
            <person name="Kohara Y."/>
            <person name="Kuroki Y."/>
            <person name="Lindquist E."/>
            <person name="Lucas S."/>
            <person name="Osoegawa K."/>
            <person name="Pennacchio L.A."/>
            <person name="Salamov A.A."/>
            <person name="Satou Y."/>
            <person name="Sauka-Spengler T."/>
            <person name="Schmutz J."/>
            <person name="Shin-I T."/>
            <person name="Toyoda A."/>
            <person name="Bronner-Fraser M."/>
            <person name="Fujiyama A."/>
            <person name="Holland L.Z."/>
            <person name="Holland P.W.H."/>
            <person name="Satoh N."/>
            <person name="Rokhsar D.S."/>
        </authorList>
    </citation>
    <scope>NUCLEOTIDE SEQUENCE [LARGE SCALE GENOMIC DNA]</scope>
    <source>
        <strain evidence="4">S238N-H82</strain>
        <tissue evidence="4">Testes</tissue>
    </source>
</reference>
<evidence type="ECO:0000256" key="1">
    <source>
        <dbReference type="SAM" id="MobiDB-lite"/>
    </source>
</evidence>
<dbReference type="AlphaFoldDB" id="C3Z338"/>